<evidence type="ECO:0000313" key="2">
    <source>
        <dbReference type="EMBL" id="JAC65796.1"/>
    </source>
</evidence>
<accession>A0A061R5I6</accession>
<reference evidence="2" key="1">
    <citation type="submission" date="2014-05" db="EMBL/GenBank/DDBJ databases">
        <title>The transcriptome of the halophilic microalga Tetraselmis sp. GSL018 isolated from the Great Salt Lake, Utah.</title>
        <authorList>
            <person name="Jinkerson R.E."/>
            <person name="D'Adamo S."/>
            <person name="Posewitz M.C."/>
        </authorList>
    </citation>
    <scope>NUCLEOTIDE SEQUENCE</scope>
    <source>
        <strain evidence="2">GSL018</strain>
    </source>
</reference>
<proteinExistence type="predicted"/>
<organism evidence="2">
    <name type="scientific">Tetraselmis sp. GSL018</name>
    <dbReference type="NCBI Taxonomy" id="582737"/>
    <lineage>
        <taxon>Eukaryota</taxon>
        <taxon>Viridiplantae</taxon>
        <taxon>Chlorophyta</taxon>
        <taxon>core chlorophytes</taxon>
        <taxon>Chlorodendrophyceae</taxon>
        <taxon>Chlorodendrales</taxon>
        <taxon>Chlorodendraceae</taxon>
        <taxon>Tetraselmis</taxon>
    </lineage>
</organism>
<name>A0A061R5I6_9CHLO</name>
<protein>
    <submittedName>
        <fullName evidence="2">Uncharacterized protein</fullName>
    </submittedName>
</protein>
<sequence>GGLGIAAAEASLLADETCPSQKRCGLQPRATGSPSSPPSPSRGLRSLRRR</sequence>
<evidence type="ECO:0000256" key="1">
    <source>
        <dbReference type="SAM" id="MobiDB-lite"/>
    </source>
</evidence>
<gene>
    <name evidence="2" type="ORF">TSPGSL018_15233</name>
</gene>
<dbReference type="AlphaFoldDB" id="A0A061R5I6"/>
<feature type="non-terminal residue" evidence="2">
    <location>
        <position position="1"/>
    </location>
</feature>
<dbReference type="EMBL" id="GBEZ01020908">
    <property type="protein sequence ID" value="JAC65796.1"/>
    <property type="molecule type" value="Transcribed_RNA"/>
</dbReference>
<feature type="region of interest" description="Disordered" evidence="1">
    <location>
        <begin position="19"/>
        <end position="50"/>
    </location>
</feature>